<proteinExistence type="predicted"/>
<gene>
    <name evidence="1" type="ORF">BRARA_D02029</name>
</gene>
<evidence type="ECO:0000313" key="1">
    <source>
        <dbReference type="EMBL" id="RID66920.1"/>
    </source>
</evidence>
<accession>A0A397ZU38</accession>
<name>A0A397ZU38_BRACM</name>
<reference evidence="1 2" key="1">
    <citation type="submission" date="2018-06" db="EMBL/GenBank/DDBJ databases">
        <title>WGS assembly of Brassica rapa FPsc.</title>
        <authorList>
            <person name="Bowman J."/>
            <person name="Kohchi T."/>
            <person name="Yamato K."/>
            <person name="Jenkins J."/>
            <person name="Shu S."/>
            <person name="Ishizaki K."/>
            <person name="Yamaoka S."/>
            <person name="Nishihama R."/>
            <person name="Nakamura Y."/>
            <person name="Berger F."/>
            <person name="Adam C."/>
            <person name="Aki S."/>
            <person name="Althoff F."/>
            <person name="Araki T."/>
            <person name="Arteaga-Vazquez M."/>
            <person name="Balasubrmanian S."/>
            <person name="Bauer D."/>
            <person name="Boehm C."/>
            <person name="Briginshaw L."/>
            <person name="Caballero-Perez J."/>
            <person name="Catarino B."/>
            <person name="Chen F."/>
            <person name="Chiyoda S."/>
            <person name="Chovatia M."/>
            <person name="Davies K."/>
            <person name="Delmans M."/>
            <person name="Demura T."/>
            <person name="Dierschke T."/>
            <person name="Dolan L."/>
            <person name="Dorantes-Acosta A."/>
            <person name="Eklund D."/>
            <person name="Florent S."/>
            <person name="Flores-Sandoval E."/>
            <person name="Fujiyama A."/>
            <person name="Fukuzawa H."/>
            <person name="Galik B."/>
            <person name="Grimanelli D."/>
            <person name="Grimwood J."/>
            <person name="Grossniklaus U."/>
            <person name="Hamada T."/>
            <person name="Haseloff J."/>
            <person name="Hetherington A."/>
            <person name="Higo A."/>
            <person name="Hirakawa Y."/>
            <person name="Hundley H."/>
            <person name="Ikeda Y."/>
            <person name="Inoue K."/>
            <person name="Inoue S."/>
            <person name="Ishida S."/>
            <person name="Jia Q."/>
            <person name="Kakita M."/>
            <person name="Kanazawa T."/>
            <person name="Kawai Y."/>
            <person name="Kawashima T."/>
            <person name="Kennedy M."/>
            <person name="Kinose K."/>
            <person name="Kinoshita T."/>
            <person name="Kohara Y."/>
            <person name="Koide E."/>
            <person name="Komatsu K."/>
            <person name="Kopischke S."/>
            <person name="Kubo M."/>
            <person name="Kyozuka J."/>
            <person name="Lagercrantz U."/>
            <person name="Lin S."/>
            <person name="Lindquist E."/>
            <person name="Lipzen A."/>
            <person name="Lu C."/>
            <person name="Luna E."/>
            <person name="Martienssen R."/>
            <person name="Minamino N."/>
            <person name="Mizutani M."/>
            <person name="Mizutani M."/>
            <person name="Mochizuki N."/>
            <person name="Monte I."/>
            <person name="Mosher R."/>
            <person name="Nagasaki H."/>
            <person name="Nakagami H."/>
            <person name="Naramoto S."/>
            <person name="Nishitani K."/>
            <person name="Ohtani M."/>
            <person name="Okamoto T."/>
            <person name="Okumura M."/>
            <person name="Phillips J."/>
            <person name="Pollak B."/>
            <person name="Reinders A."/>
            <person name="Roevekamp M."/>
            <person name="Sano R."/>
            <person name="Sawa S."/>
            <person name="Schmid M."/>
            <person name="Shirakawa M."/>
            <person name="Solano R."/>
            <person name="Spunde A."/>
            <person name="Suetsugu N."/>
            <person name="Sugano S."/>
            <person name="Sugiyama A."/>
            <person name="Sun R."/>
            <person name="Suzuki Y."/>
            <person name="Takenaka M."/>
            <person name="Takezawa D."/>
            <person name="Tomogane H."/>
            <person name="Tsuzuki M."/>
            <person name="Ueda T."/>
            <person name="Umeda M."/>
            <person name="Ward J."/>
            <person name="Watanabe Y."/>
            <person name="Yazaki K."/>
            <person name="Yokoyama R."/>
            <person name="Yoshitake Y."/>
            <person name="Yotsui I."/>
            <person name="Zachgo S."/>
            <person name="Schmutz J."/>
        </authorList>
    </citation>
    <scope>NUCLEOTIDE SEQUENCE [LARGE SCALE GENOMIC DNA]</scope>
    <source>
        <strain evidence="2">cv. B-3</strain>
    </source>
</reference>
<dbReference type="Proteomes" id="UP000264353">
    <property type="component" value="Chromosome A4"/>
</dbReference>
<dbReference type="AlphaFoldDB" id="A0A397ZU38"/>
<protein>
    <submittedName>
        <fullName evidence="1">Uncharacterized protein</fullName>
    </submittedName>
</protein>
<sequence>MYMPRRVWSFCSLEEHRTKCGSDLRKEWSVYMLRIITNH</sequence>
<organism evidence="1 2">
    <name type="scientific">Brassica campestris</name>
    <name type="common">Field mustard</name>
    <dbReference type="NCBI Taxonomy" id="3711"/>
    <lineage>
        <taxon>Eukaryota</taxon>
        <taxon>Viridiplantae</taxon>
        <taxon>Streptophyta</taxon>
        <taxon>Embryophyta</taxon>
        <taxon>Tracheophyta</taxon>
        <taxon>Spermatophyta</taxon>
        <taxon>Magnoliopsida</taxon>
        <taxon>eudicotyledons</taxon>
        <taxon>Gunneridae</taxon>
        <taxon>Pentapetalae</taxon>
        <taxon>rosids</taxon>
        <taxon>malvids</taxon>
        <taxon>Brassicales</taxon>
        <taxon>Brassicaceae</taxon>
        <taxon>Brassiceae</taxon>
        <taxon>Brassica</taxon>
    </lineage>
</organism>
<dbReference type="EMBL" id="CM010631">
    <property type="protein sequence ID" value="RID66920.1"/>
    <property type="molecule type" value="Genomic_DNA"/>
</dbReference>
<evidence type="ECO:0000313" key="2">
    <source>
        <dbReference type="Proteomes" id="UP000264353"/>
    </source>
</evidence>